<organism evidence="2 3">
    <name type="scientific">Desmospora activa DSM 45169</name>
    <dbReference type="NCBI Taxonomy" id="1121389"/>
    <lineage>
        <taxon>Bacteria</taxon>
        <taxon>Bacillati</taxon>
        <taxon>Bacillota</taxon>
        <taxon>Bacilli</taxon>
        <taxon>Bacillales</taxon>
        <taxon>Thermoactinomycetaceae</taxon>
        <taxon>Desmospora</taxon>
    </lineage>
</organism>
<evidence type="ECO:0000313" key="3">
    <source>
        <dbReference type="Proteomes" id="UP000241639"/>
    </source>
</evidence>
<dbReference type="EMBL" id="PZZP01000001">
    <property type="protein sequence ID" value="PTM57908.1"/>
    <property type="molecule type" value="Genomic_DNA"/>
</dbReference>
<keyword evidence="2" id="KW-0413">Isomerase</keyword>
<dbReference type="PANTHER" id="PTHR12110:SF21">
    <property type="entry name" value="XYLOSE ISOMERASE-LIKE TIM BARREL DOMAIN-CONTAINING PROTEIN"/>
    <property type="match status" value="1"/>
</dbReference>
<sequence>MKIAFNQATTMKYSTLEKDLELCDKYGYDRIEIRLDQLKRYLTKNTIDDLRTFFQTHRIKPFAFNALEFINFRDPAGFRQIEEDLKFLCECGEIIDCQTIVVVPTFDIGDYSYRAIKEETVGVLHRLAERAQPYGAKLALEFCGYPNCSINTFAQAYEIVTEVNRDDVGLVLDCFHFYAMNSNLQDLAQADPNKIMVFHIDDCEDLPVGSLRDHHRLWPGEGVISLESILQTLKEIGYREMASIEVFRPEYWEWEIEAAIQTAKVTTEEVVGRVFQRV</sequence>
<dbReference type="SUPFAM" id="SSF51658">
    <property type="entry name" value="Xylose isomerase-like"/>
    <property type="match status" value="1"/>
</dbReference>
<evidence type="ECO:0000313" key="2">
    <source>
        <dbReference type="EMBL" id="PTM57908.1"/>
    </source>
</evidence>
<dbReference type="OrthoDB" id="9782626at2"/>
<name>A0A2T4Z7N6_9BACL</name>
<dbReference type="InterPro" id="IPR013022">
    <property type="entry name" value="Xyl_isomerase-like_TIM-brl"/>
</dbReference>
<dbReference type="PANTHER" id="PTHR12110">
    <property type="entry name" value="HYDROXYPYRUVATE ISOMERASE"/>
    <property type="match status" value="1"/>
</dbReference>
<protein>
    <submittedName>
        <fullName evidence="2">2-keto-myo-inositol isomerase</fullName>
    </submittedName>
</protein>
<accession>A0A2T4Z7N6</accession>
<proteinExistence type="predicted"/>
<dbReference type="Pfam" id="PF01261">
    <property type="entry name" value="AP_endonuc_2"/>
    <property type="match status" value="1"/>
</dbReference>
<dbReference type="InterPro" id="IPR050312">
    <property type="entry name" value="IolE/XylAMocC-like"/>
</dbReference>
<dbReference type="GO" id="GO:0016853">
    <property type="term" value="F:isomerase activity"/>
    <property type="evidence" value="ECO:0007669"/>
    <property type="project" value="UniProtKB-KW"/>
</dbReference>
<dbReference type="AlphaFoldDB" id="A0A2T4Z7N6"/>
<evidence type="ECO:0000259" key="1">
    <source>
        <dbReference type="Pfam" id="PF01261"/>
    </source>
</evidence>
<comment type="caution">
    <text evidence="2">The sequence shown here is derived from an EMBL/GenBank/DDBJ whole genome shotgun (WGS) entry which is preliminary data.</text>
</comment>
<dbReference type="Gene3D" id="3.20.20.150">
    <property type="entry name" value="Divalent-metal-dependent TIM barrel enzymes"/>
    <property type="match status" value="1"/>
</dbReference>
<dbReference type="Proteomes" id="UP000241639">
    <property type="component" value="Unassembled WGS sequence"/>
</dbReference>
<gene>
    <name evidence="2" type="ORF">C8J48_0474</name>
</gene>
<dbReference type="RefSeq" id="WP_107724774.1">
    <property type="nucleotide sequence ID" value="NZ_PZZP01000001.1"/>
</dbReference>
<keyword evidence="3" id="KW-1185">Reference proteome</keyword>
<dbReference type="InterPro" id="IPR036237">
    <property type="entry name" value="Xyl_isomerase-like_sf"/>
</dbReference>
<feature type="domain" description="Xylose isomerase-like TIM barrel" evidence="1">
    <location>
        <begin position="21"/>
        <end position="257"/>
    </location>
</feature>
<reference evidence="2 3" key="1">
    <citation type="submission" date="2018-04" db="EMBL/GenBank/DDBJ databases">
        <title>Genomic Encyclopedia of Archaeal and Bacterial Type Strains, Phase II (KMG-II): from individual species to whole genera.</title>
        <authorList>
            <person name="Goeker M."/>
        </authorList>
    </citation>
    <scope>NUCLEOTIDE SEQUENCE [LARGE SCALE GENOMIC DNA]</scope>
    <source>
        <strain evidence="2 3">DSM 45169</strain>
    </source>
</reference>